<comment type="subcellular location">
    <subcellularLocation>
        <location evidence="1">Membrane</location>
        <topology evidence="1">Lipid-anchor</topology>
        <topology evidence="1">GPI-anchor</topology>
    </subcellularLocation>
    <subcellularLocation>
        <location evidence="2">Secreted</location>
    </subcellularLocation>
</comment>
<evidence type="ECO:0000256" key="2">
    <source>
        <dbReference type="ARBA" id="ARBA00004613"/>
    </source>
</evidence>
<comment type="similarity">
    <text evidence="3">Belongs to the RBT5 family.</text>
</comment>
<protein>
    <recommendedName>
        <fullName evidence="11">CFEM domain-containing protein</fullName>
    </recommendedName>
</protein>
<evidence type="ECO:0000313" key="13">
    <source>
        <dbReference type="Proteomes" id="UP000756921"/>
    </source>
</evidence>
<feature type="region of interest" description="Disordered" evidence="9">
    <location>
        <begin position="27"/>
        <end position="47"/>
    </location>
</feature>
<keyword evidence="8" id="KW-0449">Lipoprotein</keyword>
<accession>A0A9P6GG56</accession>
<evidence type="ECO:0000256" key="6">
    <source>
        <dbReference type="ARBA" id="ARBA00022729"/>
    </source>
</evidence>
<dbReference type="GO" id="GO:0005576">
    <property type="term" value="C:extracellular region"/>
    <property type="evidence" value="ECO:0007669"/>
    <property type="project" value="UniProtKB-SubCell"/>
</dbReference>
<feature type="chain" id="PRO_5040274591" description="CFEM domain-containing protein" evidence="10">
    <location>
        <begin position="19"/>
        <end position="139"/>
    </location>
</feature>
<comment type="caution">
    <text evidence="12">The sequence shown here is derived from an EMBL/GenBank/DDBJ whole genome shotgun (WGS) entry which is preliminary data.</text>
</comment>
<evidence type="ECO:0000256" key="7">
    <source>
        <dbReference type="ARBA" id="ARBA00023157"/>
    </source>
</evidence>
<keyword evidence="13" id="KW-1185">Reference proteome</keyword>
<dbReference type="AlphaFoldDB" id="A0A9P6GG56"/>
<evidence type="ECO:0000259" key="11">
    <source>
        <dbReference type="Pfam" id="PF05730"/>
    </source>
</evidence>
<organism evidence="12 13">
    <name type="scientific">Paraphaeosphaeria minitans</name>
    <dbReference type="NCBI Taxonomy" id="565426"/>
    <lineage>
        <taxon>Eukaryota</taxon>
        <taxon>Fungi</taxon>
        <taxon>Dikarya</taxon>
        <taxon>Ascomycota</taxon>
        <taxon>Pezizomycotina</taxon>
        <taxon>Dothideomycetes</taxon>
        <taxon>Pleosporomycetidae</taxon>
        <taxon>Pleosporales</taxon>
        <taxon>Massarineae</taxon>
        <taxon>Didymosphaeriaceae</taxon>
        <taxon>Paraphaeosphaeria</taxon>
    </lineage>
</organism>
<dbReference type="Proteomes" id="UP000756921">
    <property type="component" value="Unassembled WGS sequence"/>
</dbReference>
<feature type="domain" description="CFEM" evidence="11">
    <location>
        <begin position="56"/>
        <end position="105"/>
    </location>
</feature>
<evidence type="ECO:0000256" key="3">
    <source>
        <dbReference type="ARBA" id="ARBA00010031"/>
    </source>
</evidence>
<keyword evidence="6 10" id="KW-0732">Signal</keyword>
<dbReference type="OrthoDB" id="3785142at2759"/>
<name>A0A9P6GG56_9PLEO</name>
<sequence>MWSLFVAVFAVAAACASCSPAAPMSGAMTKSMATPAPPAGPTGPTVGQEAAVNVLSVGSCPQECWNESAAQVGCDPNADDSCLCDPFFDAVTTCVSQTCSTGDSLREYLATPTERRTDILLRGSQHPGTAVLVAPCKLE</sequence>
<evidence type="ECO:0000256" key="9">
    <source>
        <dbReference type="SAM" id="MobiDB-lite"/>
    </source>
</evidence>
<evidence type="ECO:0000256" key="4">
    <source>
        <dbReference type="ARBA" id="ARBA00022525"/>
    </source>
</evidence>
<evidence type="ECO:0000256" key="1">
    <source>
        <dbReference type="ARBA" id="ARBA00004589"/>
    </source>
</evidence>
<evidence type="ECO:0000256" key="5">
    <source>
        <dbReference type="ARBA" id="ARBA00022622"/>
    </source>
</evidence>
<keyword evidence="5" id="KW-0472">Membrane</keyword>
<feature type="signal peptide" evidence="10">
    <location>
        <begin position="1"/>
        <end position="18"/>
    </location>
</feature>
<dbReference type="InterPro" id="IPR008427">
    <property type="entry name" value="Extracellular_membr_CFEM_dom"/>
</dbReference>
<dbReference type="EMBL" id="WJXW01000007">
    <property type="protein sequence ID" value="KAF9734819.1"/>
    <property type="molecule type" value="Genomic_DNA"/>
</dbReference>
<dbReference type="GO" id="GO:0098552">
    <property type="term" value="C:side of membrane"/>
    <property type="evidence" value="ECO:0007669"/>
    <property type="project" value="UniProtKB-KW"/>
</dbReference>
<proteinExistence type="inferred from homology"/>
<dbReference type="Pfam" id="PF05730">
    <property type="entry name" value="CFEM"/>
    <property type="match status" value="1"/>
</dbReference>
<keyword evidence="7" id="KW-1015">Disulfide bond</keyword>
<keyword evidence="5" id="KW-0336">GPI-anchor</keyword>
<evidence type="ECO:0000256" key="10">
    <source>
        <dbReference type="SAM" id="SignalP"/>
    </source>
</evidence>
<reference evidence="12" key="1">
    <citation type="journal article" date="2020" name="Mol. Plant Microbe Interact.">
        <title>Genome Sequence of the Biocontrol Agent Coniothyrium minitans strain Conio (IMI 134523).</title>
        <authorList>
            <person name="Patel D."/>
            <person name="Shittu T.A."/>
            <person name="Baroncelli R."/>
            <person name="Muthumeenakshi S."/>
            <person name="Osborne T.H."/>
            <person name="Janganan T.K."/>
            <person name="Sreenivasaprasad S."/>
        </authorList>
    </citation>
    <scope>NUCLEOTIDE SEQUENCE</scope>
    <source>
        <strain evidence="12">Conio</strain>
    </source>
</reference>
<keyword evidence="5" id="KW-0325">Glycoprotein</keyword>
<keyword evidence="4" id="KW-0964">Secreted</keyword>
<gene>
    <name evidence="12" type="ORF">PMIN01_07722</name>
</gene>
<evidence type="ECO:0000313" key="12">
    <source>
        <dbReference type="EMBL" id="KAF9734819.1"/>
    </source>
</evidence>
<evidence type="ECO:0000256" key="8">
    <source>
        <dbReference type="ARBA" id="ARBA00023288"/>
    </source>
</evidence>